<evidence type="ECO:0000256" key="4">
    <source>
        <dbReference type="RuleBase" id="RU369104"/>
    </source>
</evidence>
<dbReference type="InterPro" id="IPR036638">
    <property type="entry name" value="HLH_DNA-bd_sf"/>
</dbReference>
<name>A0A5K1EIF5_9MAGN</name>
<dbReference type="InterPro" id="IPR025610">
    <property type="entry name" value="MYC/MYB_N"/>
</dbReference>
<dbReference type="InterPro" id="IPR045084">
    <property type="entry name" value="AIB/MYC-like"/>
</dbReference>
<dbReference type="Pfam" id="PF14215">
    <property type="entry name" value="bHLH-MYC_N"/>
    <property type="match status" value="1"/>
</dbReference>
<evidence type="ECO:0000256" key="1">
    <source>
        <dbReference type="ARBA" id="ARBA00023015"/>
    </source>
</evidence>
<feature type="region of interest" description="Disordered" evidence="6">
    <location>
        <begin position="276"/>
        <end position="296"/>
    </location>
</feature>
<keyword evidence="5" id="KW-0175">Coiled coil</keyword>
<dbReference type="PROSITE" id="PS50888">
    <property type="entry name" value="BHLH"/>
    <property type="match status" value="1"/>
</dbReference>
<dbReference type="SUPFAM" id="SSF47459">
    <property type="entry name" value="HLH, helix-loop-helix DNA-binding domain"/>
    <property type="match status" value="1"/>
</dbReference>
<dbReference type="PANTHER" id="PTHR11514:SF115">
    <property type="entry name" value="TRANSCRIPTION FACTOR"/>
    <property type="match status" value="1"/>
</dbReference>
<dbReference type="GO" id="GO:0003700">
    <property type="term" value="F:DNA-binding transcription factor activity"/>
    <property type="evidence" value="ECO:0007669"/>
    <property type="project" value="InterPro"/>
</dbReference>
<keyword evidence="1 4" id="KW-0805">Transcription regulation</keyword>
<gene>
    <name evidence="8" type="ORF">NYM_LOCUS21624</name>
</gene>
<organism evidence="8">
    <name type="scientific">Nymphaea colorata</name>
    <name type="common">pocket water lily</name>
    <dbReference type="NCBI Taxonomy" id="210225"/>
    <lineage>
        <taxon>Eukaryota</taxon>
        <taxon>Viridiplantae</taxon>
        <taxon>Streptophyta</taxon>
        <taxon>Embryophyta</taxon>
        <taxon>Tracheophyta</taxon>
        <taxon>Spermatophyta</taxon>
        <taxon>Magnoliopsida</taxon>
        <taxon>Nymphaeales</taxon>
        <taxon>Nymphaeaceae</taxon>
        <taxon>Nymphaea</taxon>
    </lineage>
</organism>
<reference evidence="8" key="1">
    <citation type="submission" date="2019-09" db="EMBL/GenBank/DDBJ databases">
        <authorList>
            <person name="Zhang L."/>
        </authorList>
    </citation>
    <scope>NUCLEOTIDE SEQUENCE</scope>
</reference>
<evidence type="ECO:0000256" key="2">
    <source>
        <dbReference type="ARBA" id="ARBA00023163"/>
    </source>
</evidence>
<sequence>MEVDAAYSLPQDSQIETPKALPSIEDRIRFLVLSCSDWWIYALFWRTTYDFAGGLVMTSDSGYYRGHKGSETNKMKLEEECHNEFQYYQLHHRQQQQQTKGGQIQQAGFEMPGLEDTKEVSSMEWFYCSSIGLRICCGDGLPVQSFAFGSSIWLAGAGELQSYNCDRTKEAQLHGIQTLVCIPTGEGVIELGSADIIPESQNFILSTKSLFMPYTLLEEINPVIGKEELQTVNQDGISNASFAAVDSKTAASSSVDSKQSSVQNVLPALPEKRLRKRGRRPSLSKQNSPFNHVEAERNRREKLNHRFYALRAAVPNVSKMDKASLLADAVSYINELKSKVDALELELGKQKEMTPVKSLSIKHDGGCTIDRSSEIDNDCNSQMELDVKVLGLDAMIKVTSKCNTSCAVKVMSALEDLGLKVDHMNICRLKDVMVQDVFVRLPNTLETEENTLKAELVKKIESS</sequence>
<evidence type="ECO:0000313" key="8">
    <source>
        <dbReference type="EMBL" id="VVW48454.1"/>
    </source>
</evidence>
<dbReference type="InterPro" id="IPR011598">
    <property type="entry name" value="bHLH_dom"/>
</dbReference>
<feature type="domain" description="BHLH" evidence="7">
    <location>
        <begin position="287"/>
        <end position="336"/>
    </location>
</feature>
<feature type="coiled-coil region" evidence="5">
    <location>
        <begin position="326"/>
        <end position="353"/>
    </location>
</feature>
<evidence type="ECO:0000256" key="5">
    <source>
        <dbReference type="SAM" id="Coils"/>
    </source>
</evidence>
<dbReference type="Gramene" id="NC6G0156130.1">
    <property type="protein sequence ID" value="NC6G0156130.1:cds"/>
    <property type="gene ID" value="NC6G0156130"/>
</dbReference>
<evidence type="ECO:0000256" key="3">
    <source>
        <dbReference type="ARBA" id="ARBA00023242"/>
    </source>
</evidence>
<protein>
    <recommendedName>
        <fullName evidence="4">Transcription factor</fullName>
        <shortName evidence="4">bHLH transcription factor</shortName>
    </recommendedName>
    <alternativeName>
        <fullName evidence="4">Basic helix-loop-helix protein</fullName>
    </alternativeName>
</protein>
<dbReference type="GO" id="GO:0005634">
    <property type="term" value="C:nucleus"/>
    <property type="evidence" value="ECO:0007669"/>
    <property type="project" value="UniProtKB-SubCell"/>
</dbReference>
<comment type="subcellular location">
    <subcellularLocation>
        <location evidence="4">Nucleus</location>
    </subcellularLocation>
</comment>
<dbReference type="AlphaFoldDB" id="A0A5K1EIF5"/>
<evidence type="ECO:0000256" key="6">
    <source>
        <dbReference type="SAM" id="MobiDB-lite"/>
    </source>
</evidence>
<keyword evidence="3 4" id="KW-0539">Nucleus</keyword>
<dbReference type="GO" id="GO:0000976">
    <property type="term" value="F:transcription cis-regulatory region binding"/>
    <property type="evidence" value="ECO:0007669"/>
    <property type="project" value="TreeGrafter"/>
</dbReference>
<dbReference type="Gene3D" id="4.10.280.10">
    <property type="entry name" value="Helix-loop-helix DNA-binding domain"/>
    <property type="match status" value="1"/>
</dbReference>
<dbReference type="EMBL" id="LR721784">
    <property type="protein sequence ID" value="VVW48454.1"/>
    <property type="molecule type" value="Genomic_DNA"/>
</dbReference>
<accession>A0A5K1EIF5</accession>
<dbReference type="Pfam" id="PF00010">
    <property type="entry name" value="HLH"/>
    <property type="match status" value="1"/>
</dbReference>
<dbReference type="GO" id="GO:0046983">
    <property type="term" value="F:protein dimerization activity"/>
    <property type="evidence" value="ECO:0007669"/>
    <property type="project" value="InterPro"/>
</dbReference>
<evidence type="ECO:0000259" key="7">
    <source>
        <dbReference type="PROSITE" id="PS50888"/>
    </source>
</evidence>
<keyword evidence="2 4" id="KW-0804">Transcription</keyword>
<dbReference type="PANTHER" id="PTHR11514">
    <property type="entry name" value="MYC"/>
    <property type="match status" value="1"/>
</dbReference>
<proteinExistence type="predicted"/>
<dbReference type="SMART" id="SM00353">
    <property type="entry name" value="HLH"/>
    <property type="match status" value="1"/>
</dbReference>